<sequence>MKATFIFLSIFIVCCVAGPRYPVILVPGDGGSQLEAKLNKTTAPHYLCQKHTSSYESIWLNLEELLPEVIDCFVDNMRLRYDKDKHSTYNAPGVDLKTHDFGGTSAVEWLDPNPVTHISSSIQYFFPIVKDLVSLGYVRGKSVRGAPFDFRKAPNELGEFYENYKKLIEETYRINNNSKVALVAHSMGNPVTLYFLNKQPQEWKDQYIQSFITIAGVWGGAVKTLRLMSSGDDLGVVIVNPLKVRPEQRAMPSTAFLMPTDQFWQPSEVLVQTEKRNYTVMDYKDFFNDMNYTDGYNLRLDTEKLIHEVTPPGVPVHCLHGLGVHTPAALVFPPGGFPDTYPKTVVGDGDGTVNKRSLLGCLRWSGKQKYPVKHKVFKGAEHMSILSLPEISKYIVSVITGKR</sequence>
<name>A0ABM0JIW7_APLCA</name>
<organism evidence="2 3">
    <name type="scientific">Aplysia californica</name>
    <name type="common">California sea hare</name>
    <dbReference type="NCBI Taxonomy" id="6500"/>
    <lineage>
        <taxon>Eukaryota</taxon>
        <taxon>Metazoa</taxon>
        <taxon>Spiralia</taxon>
        <taxon>Lophotrochozoa</taxon>
        <taxon>Mollusca</taxon>
        <taxon>Gastropoda</taxon>
        <taxon>Heterobranchia</taxon>
        <taxon>Euthyneura</taxon>
        <taxon>Tectipleura</taxon>
        <taxon>Aplysiida</taxon>
        <taxon>Aplysioidea</taxon>
        <taxon>Aplysiidae</taxon>
        <taxon>Aplysia</taxon>
    </lineage>
</organism>
<dbReference type="Proteomes" id="UP000694888">
    <property type="component" value="Unplaced"/>
</dbReference>
<reference evidence="3" key="1">
    <citation type="submission" date="2025-08" db="UniProtKB">
        <authorList>
            <consortium name="RefSeq"/>
        </authorList>
    </citation>
    <scope>IDENTIFICATION</scope>
</reference>
<gene>
    <name evidence="3" type="primary">LOC101852165</name>
</gene>
<dbReference type="InterPro" id="IPR029058">
    <property type="entry name" value="AB_hydrolase_fold"/>
</dbReference>
<keyword evidence="1" id="KW-0732">Signal</keyword>
<keyword evidence="2" id="KW-1185">Reference proteome</keyword>
<feature type="chain" id="PRO_5046017844" evidence="1">
    <location>
        <begin position="18"/>
        <end position="403"/>
    </location>
</feature>
<dbReference type="PANTHER" id="PTHR11440">
    <property type="entry name" value="LECITHIN-CHOLESTEROL ACYLTRANSFERASE-RELATED"/>
    <property type="match status" value="1"/>
</dbReference>
<protein>
    <submittedName>
        <fullName evidence="3">Phospholipase A2 group XV isoform X1</fullName>
    </submittedName>
</protein>
<dbReference type="Pfam" id="PF02450">
    <property type="entry name" value="LCAT"/>
    <property type="match status" value="1"/>
</dbReference>
<feature type="signal peptide" evidence="1">
    <location>
        <begin position="1"/>
        <end position="17"/>
    </location>
</feature>
<dbReference type="RefSeq" id="XP_005094703.1">
    <property type="nucleotide sequence ID" value="XM_005094646.3"/>
</dbReference>
<evidence type="ECO:0000256" key="1">
    <source>
        <dbReference type="SAM" id="SignalP"/>
    </source>
</evidence>
<evidence type="ECO:0000313" key="3">
    <source>
        <dbReference type="RefSeq" id="XP_005094703.1"/>
    </source>
</evidence>
<proteinExistence type="predicted"/>
<evidence type="ECO:0000313" key="2">
    <source>
        <dbReference type="Proteomes" id="UP000694888"/>
    </source>
</evidence>
<dbReference type="SUPFAM" id="SSF53474">
    <property type="entry name" value="alpha/beta-Hydrolases"/>
    <property type="match status" value="1"/>
</dbReference>
<dbReference type="GeneID" id="101852165"/>
<dbReference type="InterPro" id="IPR003386">
    <property type="entry name" value="LACT/PDAT_acylTrfase"/>
</dbReference>
<dbReference type="Gene3D" id="3.40.50.1820">
    <property type="entry name" value="alpha/beta hydrolase"/>
    <property type="match status" value="2"/>
</dbReference>
<accession>A0ABM0JIW7</accession>